<evidence type="ECO:0000256" key="1">
    <source>
        <dbReference type="SAM" id="MobiDB-lite"/>
    </source>
</evidence>
<gene>
    <name evidence="2" type="ORF">C1SCF055_LOCUS40353</name>
</gene>
<dbReference type="EMBL" id="CAMXCT020006534">
    <property type="protein sequence ID" value="CAL1168904.1"/>
    <property type="molecule type" value="Genomic_DNA"/>
</dbReference>
<sequence>MPRPVAAATAAGHGVTLHGVAPSEEVSAVQQQRAEALFPNSFKVSGVKHVADNLLGSVLTSLPQWTLLLPKVQSLGLLLSTITWRERFVAVCMNDRTMKERNLILLWAGDHLGGLRWEAISNFCRMVLPLQNLLRTCWNTQRYLHASPDTDKPFLVEDGSRAHVQRISELMTSNYDWSTISLVALLSAECDLIGQWSEGCPCDSHQQAPTISKKRSGQEVTRGRNPQSSSCPFKCCRAPELATGKAMLMQSSYMGAHQNEFKKCLISAPAANRTEFIGAWERATSRLFGCLE</sequence>
<protein>
    <submittedName>
        <fullName evidence="2">Uncharacterized protein</fullName>
    </submittedName>
</protein>
<dbReference type="EMBL" id="CAMXCT010006534">
    <property type="protein sequence ID" value="CAI4015529.1"/>
    <property type="molecule type" value="Genomic_DNA"/>
</dbReference>
<dbReference type="OrthoDB" id="420307at2759"/>
<evidence type="ECO:0000313" key="4">
    <source>
        <dbReference type="Proteomes" id="UP001152797"/>
    </source>
</evidence>
<dbReference type="AlphaFoldDB" id="A0A9P1DTW8"/>
<reference evidence="2" key="1">
    <citation type="submission" date="2022-10" db="EMBL/GenBank/DDBJ databases">
        <authorList>
            <person name="Chen Y."/>
            <person name="Dougan E. K."/>
            <person name="Chan C."/>
            <person name="Rhodes N."/>
            <person name="Thang M."/>
        </authorList>
    </citation>
    <scope>NUCLEOTIDE SEQUENCE</scope>
</reference>
<evidence type="ECO:0000313" key="2">
    <source>
        <dbReference type="EMBL" id="CAI4015529.1"/>
    </source>
</evidence>
<name>A0A9P1DTW8_9DINO</name>
<feature type="region of interest" description="Disordered" evidence="1">
    <location>
        <begin position="208"/>
        <end position="230"/>
    </location>
</feature>
<comment type="caution">
    <text evidence="2">The sequence shown here is derived from an EMBL/GenBank/DDBJ whole genome shotgun (WGS) entry which is preliminary data.</text>
</comment>
<evidence type="ECO:0000313" key="3">
    <source>
        <dbReference type="EMBL" id="CAL1168904.1"/>
    </source>
</evidence>
<dbReference type="Proteomes" id="UP001152797">
    <property type="component" value="Unassembled WGS sequence"/>
</dbReference>
<accession>A0A9P1DTW8</accession>
<organism evidence="2">
    <name type="scientific">Cladocopium goreaui</name>
    <dbReference type="NCBI Taxonomy" id="2562237"/>
    <lineage>
        <taxon>Eukaryota</taxon>
        <taxon>Sar</taxon>
        <taxon>Alveolata</taxon>
        <taxon>Dinophyceae</taxon>
        <taxon>Suessiales</taxon>
        <taxon>Symbiodiniaceae</taxon>
        <taxon>Cladocopium</taxon>
    </lineage>
</organism>
<dbReference type="EMBL" id="CAMXCT030006534">
    <property type="protein sequence ID" value="CAL4802841.1"/>
    <property type="molecule type" value="Genomic_DNA"/>
</dbReference>
<reference evidence="3" key="2">
    <citation type="submission" date="2024-04" db="EMBL/GenBank/DDBJ databases">
        <authorList>
            <person name="Chen Y."/>
            <person name="Shah S."/>
            <person name="Dougan E. K."/>
            <person name="Thang M."/>
            <person name="Chan C."/>
        </authorList>
    </citation>
    <scope>NUCLEOTIDE SEQUENCE [LARGE SCALE GENOMIC DNA]</scope>
</reference>
<keyword evidence="4" id="KW-1185">Reference proteome</keyword>
<proteinExistence type="predicted"/>